<name>A0A2J4YS00_9ENTR</name>
<protein>
    <submittedName>
        <fullName evidence="1">Alpha/beta hydrolase</fullName>
    </submittedName>
</protein>
<proteinExistence type="predicted"/>
<dbReference type="GO" id="GO:0016787">
    <property type="term" value="F:hydrolase activity"/>
    <property type="evidence" value="ECO:0007669"/>
    <property type="project" value="UniProtKB-KW"/>
</dbReference>
<accession>A0A2J4YS00</accession>
<dbReference type="EMBL" id="PIET01001001">
    <property type="protein sequence ID" value="PLM53457.1"/>
    <property type="molecule type" value="Genomic_DNA"/>
</dbReference>
<reference evidence="1 2" key="1">
    <citation type="submission" date="2017-11" db="EMBL/GenBank/DDBJ databases">
        <authorList>
            <person name="Han C.G."/>
        </authorList>
    </citation>
    <scope>NUCLEOTIDE SEQUENCE [LARGE SCALE GENOMIC DNA]</scope>
    <source>
        <strain evidence="1 2">A2</strain>
    </source>
</reference>
<dbReference type="InterPro" id="IPR029058">
    <property type="entry name" value="AB_hydrolase_fold"/>
</dbReference>
<organism evidence="1 2">
    <name type="scientific">Klebsiella michiganensis</name>
    <dbReference type="NCBI Taxonomy" id="1134687"/>
    <lineage>
        <taxon>Bacteria</taxon>
        <taxon>Pseudomonadati</taxon>
        <taxon>Pseudomonadota</taxon>
        <taxon>Gammaproteobacteria</taxon>
        <taxon>Enterobacterales</taxon>
        <taxon>Enterobacteriaceae</taxon>
        <taxon>Klebsiella/Raoultella group</taxon>
        <taxon>Klebsiella</taxon>
    </lineage>
</organism>
<gene>
    <name evidence="1" type="ORF">CWM85_25245</name>
</gene>
<evidence type="ECO:0000313" key="2">
    <source>
        <dbReference type="Proteomes" id="UP000234661"/>
    </source>
</evidence>
<evidence type="ECO:0000313" key="1">
    <source>
        <dbReference type="EMBL" id="PLM53457.1"/>
    </source>
</evidence>
<dbReference type="SUPFAM" id="SSF53474">
    <property type="entry name" value="alpha/beta-Hydrolases"/>
    <property type="match status" value="1"/>
</dbReference>
<dbReference type="AlphaFoldDB" id="A0A2J4YS00"/>
<reference evidence="1 2" key="2">
    <citation type="submission" date="2018-01" db="EMBL/GenBank/DDBJ databases">
        <title>Genomic study of Klebsiella pneumoniae.</title>
        <authorList>
            <person name="Yang Y."/>
            <person name="Bicalho R."/>
        </authorList>
    </citation>
    <scope>NUCLEOTIDE SEQUENCE [LARGE SCALE GENOMIC DNA]</scope>
    <source>
        <strain evidence="1 2">A2</strain>
    </source>
</reference>
<keyword evidence="1" id="KW-0378">Hydrolase</keyword>
<dbReference type="Gene3D" id="3.40.50.1820">
    <property type="entry name" value="alpha/beta hydrolase"/>
    <property type="match status" value="1"/>
</dbReference>
<sequence>VMLQWGRWSAMPDYFYDDRAWDARRRASEVTLPLLVLGFNDDPWANSAAITRLMAPVENAKIERREIRHADYGIPAVGHMGFFRTRCAEKIWPEVGRWLASQCRPRG</sequence>
<feature type="non-terminal residue" evidence="1">
    <location>
        <position position="1"/>
    </location>
</feature>
<dbReference type="Proteomes" id="UP000234661">
    <property type="component" value="Unassembled WGS sequence"/>
</dbReference>
<comment type="caution">
    <text evidence="1">The sequence shown here is derived from an EMBL/GenBank/DDBJ whole genome shotgun (WGS) entry which is preliminary data.</text>
</comment>